<dbReference type="InterPro" id="IPR004843">
    <property type="entry name" value="Calcineurin-like_PHP"/>
</dbReference>
<protein>
    <submittedName>
        <fullName evidence="3">Ser/Thr phosphatase protein</fullName>
    </submittedName>
</protein>
<dbReference type="SUPFAM" id="SSF56300">
    <property type="entry name" value="Metallo-dependent phosphatases"/>
    <property type="match status" value="1"/>
</dbReference>
<dbReference type="PANTHER" id="PTHR11575:SF6">
    <property type="entry name" value="2',3'-CYCLIC-NUCLEOTIDE 2'-PHOSPHODIESTERASE_3'-NUCLEOTIDASE"/>
    <property type="match status" value="1"/>
</dbReference>
<dbReference type="InterPro" id="IPR029052">
    <property type="entry name" value="Metallo-depent_PP-like"/>
</dbReference>
<gene>
    <name evidence="3" type="ORF">FRIFI_1570</name>
</gene>
<dbReference type="GO" id="GO:0009166">
    <property type="term" value="P:nucleotide catabolic process"/>
    <property type="evidence" value="ECO:0007669"/>
    <property type="project" value="InterPro"/>
</dbReference>
<dbReference type="InterPro" id="IPR006179">
    <property type="entry name" value="5_nucleotidase/apyrase"/>
</dbReference>
<feature type="domain" description="Calcineurin-like phosphoesterase" evidence="2">
    <location>
        <begin position="34"/>
        <end position="281"/>
    </location>
</feature>
<proteinExistence type="inferred from homology"/>
<dbReference type="GO" id="GO:0000166">
    <property type="term" value="F:nucleotide binding"/>
    <property type="evidence" value="ECO:0007669"/>
    <property type="project" value="UniProtKB-KW"/>
</dbReference>
<dbReference type="RefSeq" id="WP_242977235.1">
    <property type="nucleotide sequence ID" value="NZ_LN650648.1"/>
</dbReference>
<comment type="similarity">
    <text evidence="1">Belongs to the 5'-nucleotidase family.</text>
</comment>
<dbReference type="KEGG" id="rhom:FRIFI_1570"/>
<dbReference type="Pfam" id="PF00149">
    <property type="entry name" value="Metallophos"/>
    <property type="match status" value="1"/>
</dbReference>
<dbReference type="Gene3D" id="3.60.21.10">
    <property type="match status" value="1"/>
</dbReference>
<dbReference type="PANTHER" id="PTHR11575">
    <property type="entry name" value="5'-NUCLEOTIDASE-RELATED"/>
    <property type="match status" value="1"/>
</dbReference>
<reference evidence="3 4" key="1">
    <citation type="submission" date="2014-09" db="EMBL/GenBank/DDBJ databases">
        <authorList>
            <person name="Hornung B.V."/>
        </authorList>
    </citation>
    <scope>NUCLEOTIDE SEQUENCE [LARGE SCALE GENOMIC DNA]</scope>
    <source>
        <strain evidence="3 4">FRIFI</strain>
    </source>
</reference>
<accession>A0A2P2BVN9</accession>
<dbReference type="PROSITE" id="PS51257">
    <property type="entry name" value="PROKAR_LIPOPROTEIN"/>
    <property type="match status" value="1"/>
</dbReference>
<evidence type="ECO:0000259" key="2">
    <source>
        <dbReference type="Pfam" id="PF00149"/>
    </source>
</evidence>
<dbReference type="Proteomes" id="UP000245695">
    <property type="component" value="Chromosome 1"/>
</dbReference>
<evidence type="ECO:0000256" key="1">
    <source>
        <dbReference type="RuleBase" id="RU362119"/>
    </source>
</evidence>
<evidence type="ECO:0000313" key="3">
    <source>
        <dbReference type="EMBL" id="CEI73104.1"/>
    </source>
</evidence>
<dbReference type="EMBL" id="LN650648">
    <property type="protein sequence ID" value="CEI73104.1"/>
    <property type="molecule type" value="Genomic_DNA"/>
</dbReference>
<dbReference type="PRINTS" id="PR01607">
    <property type="entry name" value="APYRASEFAMLY"/>
</dbReference>
<dbReference type="GO" id="GO:0030288">
    <property type="term" value="C:outer membrane-bounded periplasmic space"/>
    <property type="evidence" value="ECO:0007669"/>
    <property type="project" value="TreeGrafter"/>
</dbReference>
<dbReference type="AlphaFoldDB" id="A0A2P2BVN9"/>
<evidence type="ECO:0000313" key="4">
    <source>
        <dbReference type="Proteomes" id="UP000245695"/>
    </source>
</evidence>
<keyword evidence="1" id="KW-0547">Nucleotide-binding</keyword>
<sequence length="483" mass="54837">MSKLFSKRKILWSVISISSLLIIGCSSTKSVDLNILATTDLHGIIPNEMVSYIEKQKKENPDTVVVDAGDFLDSGFGTSGDMLKYYDQMSKNYKNNNADYIEIPLAKEMKEAGFDTVTLGNHEFVSNNKTSLDNMISDFEKQGISVLSANTYKKNGESYTKPYVIKEIKTPEGNIKLGILGLTLKEVGESKEWDGEKLVKAKSLELKDQKGYNGELYMNDLVEDANKWVKVMKEKDHADIIIAITHSGERPKKPKHPGNRIQDLAQNVSGIDVIVAGHNHVQIKQHDYKNKDGQTVIVTEPGKHGECISKIDIKLKKDKNGWDVINKSSDIVQFKNVKKNLDMLCNNHGMFYSETSFLLDKGKEGKVISLKDEIPFKWDKMYIFKPGTPRDEIYKKAGYKFLNIAESDDMYQFIIMDKEKVICYSNAIGSDVPTTLKFDNADFKDNCLTIIPGENDYFKVSKGEKEKYIDRYKVILNYEKKEN</sequence>
<keyword evidence="4" id="KW-1185">Reference proteome</keyword>
<keyword evidence="1" id="KW-0378">Hydrolase</keyword>
<dbReference type="GO" id="GO:0016787">
    <property type="term" value="F:hydrolase activity"/>
    <property type="evidence" value="ECO:0007669"/>
    <property type="project" value="UniProtKB-KW"/>
</dbReference>
<organism evidence="3 4">
    <name type="scientific">Romboutsia hominis</name>
    <dbReference type="NCBI Taxonomy" id="1507512"/>
    <lineage>
        <taxon>Bacteria</taxon>
        <taxon>Bacillati</taxon>
        <taxon>Bacillota</taxon>
        <taxon>Clostridia</taxon>
        <taxon>Peptostreptococcales</taxon>
        <taxon>Peptostreptococcaceae</taxon>
        <taxon>Romboutsia</taxon>
    </lineage>
</organism>
<name>A0A2P2BVN9_9FIRM</name>